<dbReference type="AlphaFoldDB" id="A0A1G2DXI6"/>
<evidence type="ECO:0000313" key="2">
    <source>
        <dbReference type="Proteomes" id="UP000178106"/>
    </source>
</evidence>
<accession>A0A1G2DXI6</accession>
<dbReference type="EMBL" id="MHLU01000102">
    <property type="protein sequence ID" value="OGZ18233.1"/>
    <property type="molecule type" value="Genomic_DNA"/>
</dbReference>
<organism evidence="1 2">
    <name type="scientific">Candidatus Lloydbacteria bacterium RIFOXYC12_FULL_46_25</name>
    <dbReference type="NCBI Taxonomy" id="1798670"/>
    <lineage>
        <taxon>Bacteria</taxon>
        <taxon>Candidatus Lloydiibacteriota</taxon>
    </lineage>
</organism>
<dbReference type="Proteomes" id="UP000178106">
    <property type="component" value="Unassembled WGS sequence"/>
</dbReference>
<reference evidence="1 2" key="1">
    <citation type="journal article" date="2016" name="Nat. Commun.">
        <title>Thousands of microbial genomes shed light on interconnected biogeochemical processes in an aquifer system.</title>
        <authorList>
            <person name="Anantharaman K."/>
            <person name="Brown C.T."/>
            <person name="Hug L.A."/>
            <person name="Sharon I."/>
            <person name="Castelle C.J."/>
            <person name="Probst A.J."/>
            <person name="Thomas B.C."/>
            <person name="Singh A."/>
            <person name="Wilkins M.J."/>
            <person name="Karaoz U."/>
            <person name="Brodie E.L."/>
            <person name="Williams K.H."/>
            <person name="Hubbard S.S."/>
            <person name="Banfield J.F."/>
        </authorList>
    </citation>
    <scope>NUCLEOTIDE SEQUENCE [LARGE SCALE GENOMIC DNA]</scope>
</reference>
<name>A0A1G2DXI6_9BACT</name>
<proteinExistence type="predicted"/>
<comment type="caution">
    <text evidence="1">The sequence shown here is derived from an EMBL/GenBank/DDBJ whole genome shotgun (WGS) entry which is preliminary data.</text>
</comment>
<gene>
    <name evidence="1" type="ORF">A2494_01845</name>
</gene>
<protein>
    <submittedName>
        <fullName evidence="1">Uncharacterized protein</fullName>
    </submittedName>
</protein>
<evidence type="ECO:0000313" key="1">
    <source>
        <dbReference type="EMBL" id="OGZ18233.1"/>
    </source>
</evidence>
<sequence length="116" mass="13694">MTIGISWEEFFTIHESKIAGSLFFAFQGEFEYTGTVHSVRDHFPRSQHLRIILRNVSCRKYEETREWTRFGHSICTIRRKVTHLEEIKKGVFSLQLDDTHHAFVILREAQELTLVA</sequence>